<gene>
    <name evidence="2" type="ORF">KIW84_056849</name>
</gene>
<reference evidence="2 3" key="1">
    <citation type="journal article" date="2022" name="Nat. Genet.">
        <title>Improved pea reference genome and pan-genome highlight genomic features and evolutionary characteristics.</title>
        <authorList>
            <person name="Yang T."/>
            <person name="Liu R."/>
            <person name="Luo Y."/>
            <person name="Hu S."/>
            <person name="Wang D."/>
            <person name="Wang C."/>
            <person name="Pandey M.K."/>
            <person name="Ge S."/>
            <person name="Xu Q."/>
            <person name="Li N."/>
            <person name="Li G."/>
            <person name="Huang Y."/>
            <person name="Saxena R.K."/>
            <person name="Ji Y."/>
            <person name="Li M."/>
            <person name="Yan X."/>
            <person name="He Y."/>
            <person name="Liu Y."/>
            <person name="Wang X."/>
            <person name="Xiang C."/>
            <person name="Varshney R.K."/>
            <person name="Ding H."/>
            <person name="Gao S."/>
            <person name="Zong X."/>
        </authorList>
    </citation>
    <scope>NUCLEOTIDE SEQUENCE [LARGE SCALE GENOMIC DNA]</scope>
    <source>
        <strain evidence="2 3">cv. Zhongwan 6</strain>
    </source>
</reference>
<feature type="domain" description="Reverse transcriptase zinc-binding" evidence="1">
    <location>
        <begin position="128"/>
        <end position="191"/>
    </location>
</feature>
<name>A0A9D4X2L1_PEA</name>
<evidence type="ECO:0000259" key="1">
    <source>
        <dbReference type="Pfam" id="PF13966"/>
    </source>
</evidence>
<dbReference type="EMBL" id="JAMSHJ010000005">
    <property type="protein sequence ID" value="KAI5411930.1"/>
    <property type="molecule type" value="Genomic_DNA"/>
</dbReference>
<comment type="caution">
    <text evidence="2">The sequence shown here is derived from an EMBL/GenBank/DDBJ whole genome shotgun (WGS) entry which is preliminary data.</text>
</comment>
<organism evidence="2 3">
    <name type="scientific">Pisum sativum</name>
    <name type="common">Garden pea</name>
    <name type="synonym">Lathyrus oleraceus</name>
    <dbReference type="NCBI Taxonomy" id="3888"/>
    <lineage>
        <taxon>Eukaryota</taxon>
        <taxon>Viridiplantae</taxon>
        <taxon>Streptophyta</taxon>
        <taxon>Embryophyta</taxon>
        <taxon>Tracheophyta</taxon>
        <taxon>Spermatophyta</taxon>
        <taxon>Magnoliopsida</taxon>
        <taxon>eudicotyledons</taxon>
        <taxon>Gunneridae</taxon>
        <taxon>Pentapetalae</taxon>
        <taxon>rosids</taxon>
        <taxon>fabids</taxon>
        <taxon>Fabales</taxon>
        <taxon>Fabaceae</taxon>
        <taxon>Papilionoideae</taxon>
        <taxon>50 kb inversion clade</taxon>
        <taxon>NPAAA clade</taxon>
        <taxon>Hologalegina</taxon>
        <taxon>IRL clade</taxon>
        <taxon>Fabeae</taxon>
        <taxon>Lathyrus</taxon>
    </lineage>
</organism>
<protein>
    <recommendedName>
        <fullName evidence="1">Reverse transcriptase zinc-binding domain-containing protein</fullName>
    </recommendedName>
</protein>
<keyword evidence="3" id="KW-1185">Reference proteome</keyword>
<proteinExistence type="predicted"/>
<evidence type="ECO:0000313" key="2">
    <source>
        <dbReference type="EMBL" id="KAI5411930.1"/>
    </source>
</evidence>
<dbReference type="Proteomes" id="UP001058974">
    <property type="component" value="Chromosome 5"/>
</dbReference>
<dbReference type="InterPro" id="IPR026960">
    <property type="entry name" value="RVT-Znf"/>
</dbReference>
<accession>A0A9D4X2L1</accession>
<dbReference type="Pfam" id="PF13966">
    <property type="entry name" value="zf-RVT"/>
    <property type="match status" value="1"/>
</dbReference>
<evidence type="ECO:0000313" key="3">
    <source>
        <dbReference type="Proteomes" id="UP001058974"/>
    </source>
</evidence>
<dbReference type="Gramene" id="Psat05G0684900-T1">
    <property type="protein sequence ID" value="KAI5411930.1"/>
    <property type="gene ID" value="KIW84_056849"/>
</dbReference>
<dbReference type="AlphaFoldDB" id="A0A9D4X2L1"/>
<sequence length="223" mass="25903">MLKWKWRFITDEVALWKGILEHMYSSPSSSLALVVMSNDGVGGRKYDYIWWRHIISLGYDKEKSSDLFVGNILGTLSDGRRISFWHYKWLPNQSLKELDELEILLFEKVPEAACLDNFVWTSHASIGFSVSTYYNLLFQVNPPCVIEDNVVEALKELWRSKLPFEIQIFIWRFFLDKKTTKDQLLNRGINFGGSGEVVGYGVDKHFQLHSFLNEFCETVEEGG</sequence>